<evidence type="ECO:0000313" key="11">
    <source>
        <dbReference type="Proteomes" id="UP000253034"/>
    </source>
</evidence>
<evidence type="ECO:0000259" key="9">
    <source>
        <dbReference type="PROSITE" id="PS50893"/>
    </source>
</evidence>
<dbReference type="InterPro" id="IPR027417">
    <property type="entry name" value="P-loop_NTPase"/>
</dbReference>
<dbReference type="PANTHER" id="PTHR43553">
    <property type="entry name" value="HEAVY METAL TRANSPORTER"/>
    <property type="match status" value="1"/>
</dbReference>
<dbReference type="Proteomes" id="UP000253034">
    <property type="component" value="Unassembled WGS sequence"/>
</dbReference>
<dbReference type="GO" id="GO:0005524">
    <property type="term" value="F:ATP binding"/>
    <property type="evidence" value="ECO:0007669"/>
    <property type="project" value="UniProtKB-KW"/>
</dbReference>
<dbReference type="InterPro" id="IPR050095">
    <property type="entry name" value="ECF_ABC_transporter_ATP-bd"/>
</dbReference>
<dbReference type="OrthoDB" id="9784332at2"/>
<keyword evidence="7" id="KW-1278">Translocase</keyword>
<keyword evidence="11" id="KW-1185">Reference proteome</keyword>
<dbReference type="GO" id="GO:0042626">
    <property type="term" value="F:ATPase-coupled transmembrane transporter activity"/>
    <property type="evidence" value="ECO:0007669"/>
    <property type="project" value="TreeGrafter"/>
</dbReference>
<evidence type="ECO:0000313" key="10">
    <source>
        <dbReference type="EMBL" id="RCX09575.1"/>
    </source>
</evidence>
<keyword evidence="5" id="KW-0547">Nucleotide-binding</keyword>
<dbReference type="InterPro" id="IPR003593">
    <property type="entry name" value="AAA+_ATPase"/>
</dbReference>
<protein>
    <submittedName>
        <fullName evidence="10">Energy-coupling factor transport system ATP-binding protein</fullName>
    </submittedName>
</protein>
<evidence type="ECO:0000256" key="6">
    <source>
        <dbReference type="ARBA" id="ARBA00022840"/>
    </source>
</evidence>
<keyword evidence="6 10" id="KW-0067">ATP-binding</keyword>
<accession>A0A369AKG6</accession>
<evidence type="ECO:0000256" key="4">
    <source>
        <dbReference type="ARBA" id="ARBA00022475"/>
    </source>
</evidence>
<dbReference type="Pfam" id="PF00005">
    <property type="entry name" value="ABC_tran"/>
    <property type="match status" value="1"/>
</dbReference>
<dbReference type="InterPro" id="IPR003439">
    <property type="entry name" value="ABC_transporter-like_ATP-bd"/>
</dbReference>
<dbReference type="CDD" id="cd03225">
    <property type="entry name" value="ABC_cobalt_CbiO_domain1"/>
    <property type="match status" value="1"/>
</dbReference>
<evidence type="ECO:0000256" key="3">
    <source>
        <dbReference type="ARBA" id="ARBA00022448"/>
    </source>
</evidence>
<gene>
    <name evidence="10" type="ORF">DFR58_1356</name>
</gene>
<dbReference type="PANTHER" id="PTHR43553:SF24">
    <property type="entry name" value="ENERGY-COUPLING FACTOR TRANSPORTER ATP-BINDING PROTEIN ECFA1"/>
    <property type="match status" value="1"/>
</dbReference>
<comment type="subcellular location">
    <subcellularLocation>
        <location evidence="1">Cell membrane</location>
        <topology evidence="1">Peripheral membrane protein</topology>
    </subcellularLocation>
</comment>
<dbReference type="AlphaFoldDB" id="A0A369AKG6"/>
<dbReference type="FunFam" id="3.40.50.300:FF:000224">
    <property type="entry name" value="Energy-coupling factor transporter ATP-binding protein EcfA"/>
    <property type="match status" value="1"/>
</dbReference>
<dbReference type="InterPro" id="IPR015856">
    <property type="entry name" value="ABC_transpr_CbiO/EcfA_su"/>
</dbReference>
<keyword evidence="8" id="KW-0472">Membrane</keyword>
<sequence>MESEAGFLSTDKIIEVKGLTYCYSDGTKALEDINIDFYKGQFIAFIGQNGCGKTTFSKCLNGIFKPTEGKILVNGLDTALPRINKQLVENIGYVFQNPDHQLFNNSVYDEIAYAPRNLKLNEEQVRERVLVASKISGVSEGLFEEHPFFLVKGLRQRIAIASILSLKPRVIIVDEPTTGQDYKQSIEVMEFLKMLNEELGHTIIIVTHEMDIVAQYAKRVVVMNDGKVLTDGTVKEVFANPELLEQANVKPPQITRLAQALKSYGFKNNVISFDEMCEQWESRV</sequence>
<dbReference type="GO" id="GO:0043190">
    <property type="term" value="C:ATP-binding cassette (ABC) transporter complex"/>
    <property type="evidence" value="ECO:0007669"/>
    <property type="project" value="TreeGrafter"/>
</dbReference>
<dbReference type="SUPFAM" id="SSF52540">
    <property type="entry name" value="P-loop containing nucleoside triphosphate hydrolases"/>
    <property type="match status" value="1"/>
</dbReference>
<keyword evidence="4" id="KW-1003">Cell membrane</keyword>
<comment type="caution">
    <text evidence="10">The sequence shown here is derived from an EMBL/GenBank/DDBJ whole genome shotgun (WGS) entry which is preliminary data.</text>
</comment>
<dbReference type="GO" id="GO:0016887">
    <property type="term" value="F:ATP hydrolysis activity"/>
    <property type="evidence" value="ECO:0007669"/>
    <property type="project" value="InterPro"/>
</dbReference>
<feature type="domain" description="ABC transporter" evidence="9">
    <location>
        <begin position="14"/>
        <end position="250"/>
    </location>
</feature>
<dbReference type="EMBL" id="QPJT01000035">
    <property type="protein sequence ID" value="RCX09575.1"/>
    <property type="molecule type" value="Genomic_DNA"/>
</dbReference>
<name>A0A369AKG6_9FIRM</name>
<reference evidence="10 11" key="1">
    <citation type="submission" date="2018-07" db="EMBL/GenBank/DDBJ databases">
        <title>Genomic Encyclopedia of Type Strains, Phase IV (KMG-IV): sequencing the most valuable type-strain genomes for metagenomic binning, comparative biology and taxonomic classification.</title>
        <authorList>
            <person name="Goeker M."/>
        </authorList>
    </citation>
    <scope>NUCLEOTIDE SEQUENCE [LARGE SCALE GENOMIC DNA]</scope>
    <source>
        <strain evidence="10 11">DSM 27016</strain>
    </source>
</reference>
<evidence type="ECO:0000256" key="5">
    <source>
        <dbReference type="ARBA" id="ARBA00022741"/>
    </source>
</evidence>
<dbReference type="PROSITE" id="PS50893">
    <property type="entry name" value="ABC_TRANSPORTER_2"/>
    <property type="match status" value="1"/>
</dbReference>
<evidence type="ECO:0000256" key="8">
    <source>
        <dbReference type="ARBA" id="ARBA00023136"/>
    </source>
</evidence>
<proteinExistence type="inferred from homology"/>
<evidence type="ECO:0000256" key="1">
    <source>
        <dbReference type="ARBA" id="ARBA00004202"/>
    </source>
</evidence>
<dbReference type="Gene3D" id="3.40.50.300">
    <property type="entry name" value="P-loop containing nucleotide triphosphate hydrolases"/>
    <property type="match status" value="1"/>
</dbReference>
<dbReference type="SMART" id="SM00382">
    <property type="entry name" value="AAA"/>
    <property type="match status" value="1"/>
</dbReference>
<organism evidence="10 11">
    <name type="scientific">Anaerobacterium chartisolvens</name>
    <dbReference type="NCBI Taxonomy" id="1297424"/>
    <lineage>
        <taxon>Bacteria</taxon>
        <taxon>Bacillati</taxon>
        <taxon>Bacillota</taxon>
        <taxon>Clostridia</taxon>
        <taxon>Eubacteriales</taxon>
        <taxon>Oscillospiraceae</taxon>
        <taxon>Anaerobacterium</taxon>
    </lineage>
</organism>
<comment type="similarity">
    <text evidence="2">Belongs to the ABC transporter superfamily.</text>
</comment>
<evidence type="ECO:0000256" key="2">
    <source>
        <dbReference type="ARBA" id="ARBA00005417"/>
    </source>
</evidence>
<evidence type="ECO:0000256" key="7">
    <source>
        <dbReference type="ARBA" id="ARBA00022967"/>
    </source>
</evidence>
<keyword evidence="3" id="KW-0813">Transport</keyword>